<proteinExistence type="predicted"/>
<dbReference type="Proteomes" id="UP001238603">
    <property type="component" value="Unassembled WGS sequence"/>
</dbReference>
<evidence type="ECO:0000256" key="1">
    <source>
        <dbReference type="SAM" id="Phobius"/>
    </source>
</evidence>
<organism evidence="2 3">
    <name type="scientific">Roseateles subflavus</name>
    <dbReference type="NCBI Taxonomy" id="3053353"/>
    <lineage>
        <taxon>Bacteria</taxon>
        <taxon>Pseudomonadati</taxon>
        <taxon>Pseudomonadota</taxon>
        <taxon>Betaproteobacteria</taxon>
        <taxon>Burkholderiales</taxon>
        <taxon>Sphaerotilaceae</taxon>
        <taxon>Roseateles</taxon>
    </lineage>
</organism>
<dbReference type="EMBL" id="JASVDS010000001">
    <property type="protein sequence ID" value="MDL5030556.1"/>
    <property type="molecule type" value="Genomic_DNA"/>
</dbReference>
<keyword evidence="1" id="KW-0812">Transmembrane</keyword>
<keyword evidence="1" id="KW-0472">Membrane</keyword>
<reference evidence="2 3" key="1">
    <citation type="submission" date="2023-06" db="EMBL/GenBank/DDBJ databases">
        <title>Pelomonas sp. APW6 16S ribosomal RNA gene genome sequencing and assembly.</title>
        <authorList>
            <person name="Woo H."/>
        </authorList>
    </citation>
    <scope>NUCLEOTIDE SEQUENCE [LARGE SCALE GENOMIC DNA]</scope>
    <source>
        <strain evidence="2 3">APW6</strain>
    </source>
</reference>
<evidence type="ECO:0008006" key="4">
    <source>
        <dbReference type="Google" id="ProtNLM"/>
    </source>
</evidence>
<comment type="caution">
    <text evidence="2">The sequence shown here is derived from an EMBL/GenBank/DDBJ whole genome shotgun (WGS) entry which is preliminary data.</text>
</comment>
<keyword evidence="3" id="KW-1185">Reference proteome</keyword>
<evidence type="ECO:0000313" key="2">
    <source>
        <dbReference type="EMBL" id="MDL5030556.1"/>
    </source>
</evidence>
<feature type="transmembrane region" description="Helical" evidence="1">
    <location>
        <begin position="118"/>
        <end position="136"/>
    </location>
</feature>
<dbReference type="RefSeq" id="WP_285980689.1">
    <property type="nucleotide sequence ID" value="NZ_JASVDS010000001.1"/>
</dbReference>
<accession>A0ABT7LCG6</accession>
<evidence type="ECO:0000313" key="3">
    <source>
        <dbReference type="Proteomes" id="UP001238603"/>
    </source>
</evidence>
<protein>
    <recommendedName>
        <fullName evidence="4">Transmembrane protein</fullName>
    </recommendedName>
</protein>
<name>A0ABT7LCG6_9BURK</name>
<keyword evidence="1" id="KW-1133">Transmembrane helix</keyword>
<sequence length="325" mass="35477">MIVPDFWAEARRQHRAAGRQTTVRRFGWSEHSQADAQAMAERRAEEALQQILAGQPLARRERRVAYNGAEGVPIREEVLARQGASVITRNAYGARCLNTPSALFADIDFTDAPRGRHTPALIALMTLVSVAVGVMAGGRFGVGLWLLSLVGASAVVRGLQRLRVMAGGGHERLALQRIERFLAAHPAWNLRIYRTPGGLRLLATHAPFAATSPEVTAFFDAVGTDPLYARMCRHQRCFRARLSAKPWRVGMGTPLRPRPGVWPVAADRLPPREQWVAAYEHAAAGFAACRFQAALGSGAVHAEIRDVIDLHDREARATGPALALA</sequence>
<gene>
    <name evidence="2" type="ORF">QRD43_01445</name>
</gene>